<feature type="domain" description="DUF5666" evidence="2">
    <location>
        <begin position="119"/>
        <end position="178"/>
    </location>
</feature>
<dbReference type="InterPro" id="IPR043724">
    <property type="entry name" value="DUF5666"/>
</dbReference>
<protein>
    <submittedName>
        <fullName evidence="3">HflK protein</fullName>
    </submittedName>
</protein>
<feature type="compositionally biased region" description="Gly residues" evidence="1">
    <location>
        <begin position="427"/>
        <end position="478"/>
    </location>
</feature>
<feature type="region of interest" description="Disordered" evidence="1">
    <location>
        <begin position="420"/>
        <end position="478"/>
    </location>
</feature>
<reference evidence="3" key="1">
    <citation type="submission" date="2018-06" db="EMBL/GenBank/DDBJ databases">
        <authorList>
            <person name="Zhirakovskaya E."/>
        </authorList>
    </citation>
    <scope>NUCLEOTIDE SEQUENCE</scope>
</reference>
<sequence length="478" mass="48865">MKNISLFKKTLLAASIAALTACSDGGSSTPAGSTTAGTTSGVITNFGSVFVNGVEYFTDSTTISIDGVPSSESNLAVGDVVVLQGTVNADGKTGTATSISSADELEGYILDTANLGNDGTGSIDVMGQTVNISLDTVFDSDTFTAITDLKNADLTTGVIVEVHGYADGSGTVAATRIETKSTSSDVEVKGLVSAMGTDNAGNLTFMLGDLLVDYTNATEIPPNLADGLYIEVKTLSMPTGDITNGFVMTASKVEQEENGSMDIDGDLGEEIKMQGVISDITDTSFMFNGALVMLDTLEDNDFDPSSMMTGMMITVEGYIDANGDFIVKEIKENSTSDNEIGGMVTAITDSSITISTDTNGTTMTFTVDNNTRMMDEQDENQIMPVRKFSLSDIAQGDYIEIEYSDDDITVATELTRDDISQMPVMPGGNGGNTGGGNGGNTGGGNGGNTGGGNGGNTGGGNGGNTGGGNGGGSTTPMP</sequence>
<feature type="domain" description="DUF5666" evidence="2">
    <location>
        <begin position="41"/>
        <end position="99"/>
    </location>
</feature>
<dbReference type="EMBL" id="UOFI01000074">
    <property type="protein sequence ID" value="VAW66296.1"/>
    <property type="molecule type" value="Genomic_DNA"/>
</dbReference>
<evidence type="ECO:0000313" key="3">
    <source>
        <dbReference type="EMBL" id="VAW66296.1"/>
    </source>
</evidence>
<name>A0A3B0YD49_9ZZZZ</name>
<evidence type="ECO:0000259" key="2">
    <source>
        <dbReference type="Pfam" id="PF18914"/>
    </source>
</evidence>
<proteinExistence type="predicted"/>
<dbReference type="Pfam" id="PF18914">
    <property type="entry name" value="DUF5666"/>
    <property type="match status" value="4"/>
</dbReference>
<feature type="domain" description="DUF5666" evidence="2">
    <location>
        <begin position="342"/>
        <end position="413"/>
    </location>
</feature>
<accession>A0A3B0YD49</accession>
<dbReference type="AlphaFoldDB" id="A0A3B0YD49"/>
<gene>
    <name evidence="3" type="ORF">MNBD_GAMMA09-3491</name>
</gene>
<dbReference type="PROSITE" id="PS51257">
    <property type="entry name" value="PROKAR_LIPOPROTEIN"/>
    <property type="match status" value="1"/>
</dbReference>
<evidence type="ECO:0000256" key="1">
    <source>
        <dbReference type="SAM" id="MobiDB-lite"/>
    </source>
</evidence>
<organism evidence="3">
    <name type="scientific">hydrothermal vent metagenome</name>
    <dbReference type="NCBI Taxonomy" id="652676"/>
    <lineage>
        <taxon>unclassified sequences</taxon>
        <taxon>metagenomes</taxon>
        <taxon>ecological metagenomes</taxon>
    </lineage>
</organism>
<feature type="domain" description="DUF5666" evidence="2">
    <location>
        <begin position="274"/>
        <end position="330"/>
    </location>
</feature>